<feature type="compositionally biased region" description="Low complexity" evidence="1">
    <location>
        <begin position="14"/>
        <end position="37"/>
    </location>
</feature>
<accession>A0A502CS40</accession>
<feature type="region of interest" description="Disordered" evidence="1">
    <location>
        <begin position="89"/>
        <end position="164"/>
    </location>
</feature>
<organism evidence="2 3">
    <name type="scientific">Pedococcus bigeumensis</name>
    <dbReference type="NCBI Taxonomy" id="433644"/>
    <lineage>
        <taxon>Bacteria</taxon>
        <taxon>Bacillati</taxon>
        <taxon>Actinomycetota</taxon>
        <taxon>Actinomycetes</taxon>
        <taxon>Micrococcales</taxon>
        <taxon>Intrasporangiaceae</taxon>
        <taxon>Pedococcus</taxon>
    </lineage>
</organism>
<feature type="compositionally biased region" description="Low complexity" evidence="1">
    <location>
        <begin position="105"/>
        <end position="114"/>
    </location>
</feature>
<sequence>MILSATVRKPEPSFEPSAASSLPSTELDEPVGAVASVEEAESVECPEPTSVESVTSVERVTSAESAAVAVVPNGSSLLPALVAPAGTLSVSASDECRPDARSESPAPAALAAPTPAAPTPAAPADPAPAEPAPAPRVASSCSTLRRSSARTRSSFSRARCSAAC</sequence>
<feature type="compositionally biased region" description="Low complexity" evidence="1">
    <location>
        <begin position="45"/>
        <end position="54"/>
    </location>
</feature>
<keyword evidence="3" id="KW-1185">Reference proteome</keyword>
<feature type="compositionally biased region" description="Pro residues" evidence="1">
    <location>
        <begin position="115"/>
        <end position="134"/>
    </location>
</feature>
<evidence type="ECO:0000256" key="1">
    <source>
        <dbReference type="SAM" id="MobiDB-lite"/>
    </source>
</evidence>
<protein>
    <submittedName>
        <fullName evidence="2">Uncharacterized protein</fullName>
    </submittedName>
</protein>
<feature type="region of interest" description="Disordered" evidence="1">
    <location>
        <begin position="1"/>
        <end position="54"/>
    </location>
</feature>
<proteinExistence type="predicted"/>
<dbReference type="Proteomes" id="UP000317722">
    <property type="component" value="Unassembled WGS sequence"/>
</dbReference>
<evidence type="ECO:0000313" key="3">
    <source>
        <dbReference type="Proteomes" id="UP000317722"/>
    </source>
</evidence>
<name>A0A502CS40_9MICO</name>
<dbReference type="AlphaFoldDB" id="A0A502CS40"/>
<reference evidence="2 3" key="1">
    <citation type="journal article" date="2019" name="Environ. Microbiol.">
        <title>Species interactions and distinct microbial communities in high Arctic permafrost affected cryosols are associated with the CH4 and CO2 gas fluxes.</title>
        <authorList>
            <person name="Altshuler I."/>
            <person name="Hamel J."/>
            <person name="Turney S."/>
            <person name="Magnuson E."/>
            <person name="Levesque R."/>
            <person name="Greer C."/>
            <person name="Whyte L.G."/>
        </authorList>
    </citation>
    <scope>NUCLEOTIDE SEQUENCE [LARGE SCALE GENOMIC DNA]</scope>
    <source>
        <strain evidence="2 3">S9.3A</strain>
    </source>
</reference>
<comment type="caution">
    <text evidence="2">The sequence shown here is derived from an EMBL/GenBank/DDBJ whole genome shotgun (WGS) entry which is preliminary data.</text>
</comment>
<feature type="compositionally biased region" description="Low complexity" evidence="1">
    <location>
        <begin position="138"/>
        <end position="164"/>
    </location>
</feature>
<gene>
    <name evidence="2" type="ORF">EAH86_15420</name>
</gene>
<dbReference type="EMBL" id="RCZM01000005">
    <property type="protein sequence ID" value="TPG14929.1"/>
    <property type="molecule type" value="Genomic_DNA"/>
</dbReference>
<evidence type="ECO:0000313" key="2">
    <source>
        <dbReference type="EMBL" id="TPG14929.1"/>
    </source>
</evidence>